<feature type="transmembrane region" description="Helical" evidence="4">
    <location>
        <begin position="15"/>
        <end position="39"/>
    </location>
</feature>
<dbReference type="FunFam" id="3.40.50.720:FF:000137">
    <property type="entry name" value="Hydroxysteroid (17-beta) dehydrogenase 3"/>
    <property type="match status" value="1"/>
</dbReference>
<dbReference type="PANTHER" id="PTHR43899:SF26">
    <property type="entry name" value="ENOYL-(ACYL CARRIER) REDUCTASE"/>
    <property type="match status" value="1"/>
</dbReference>
<dbReference type="EMBL" id="CM004398">
    <property type="protein sequence ID" value="OAY34415.1"/>
    <property type="molecule type" value="Genomic_DNA"/>
</dbReference>
<name>A0A2C9USX7_MANES</name>
<dbReference type="Gene3D" id="3.40.50.720">
    <property type="entry name" value="NAD(P)-binding Rossmann-like Domain"/>
    <property type="match status" value="1"/>
</dbReference>
<sequence length="319" mass="35481">MPSACINHLAAQPLWLLLISSLGFLSLLNLSLSFLNWVYATLLRPPKNLSEKYGSWALITGATDGIGKAFAYQLVKQGLNLILVSRNPSKLKTVSSEIQAEFPETKIKTVVFDFSGEIVSGIHLIKDAIKGLDVGVLINNVGVTYPEARFFHEVDEQIWMGIVRVNLEGTTRVTRAVLPEMLRRKRGAIVNIGSGAAIVVPSHPLFTSYAATKAYVHQLSRCLYVEYKSCGIDVQCQVPLYVATEMTSKVASIKNSSLFIPSAEGYAEAAIHKIGYEERCTPYWPHSIQWFFCRLLPDSLLDSWRLSIGIRRRGTSFLE</sequence>
<gene>
    <name evidence="5" type="ORF">MANES_12G018400v8</name>
</gene>
<dbReference type="CDD" id="cd05356">
    <property type="entry name" value="17beta-HSD1_like_SDR_c"/>
    <property type="match status" value="1"/>
</dbReference>
<dbReference type="STRING" id="3983.A0A2C9USX7"/>
<dbReference type="GO" id="GO:0045703">
    <property type="term" value="F:ketoreductase activity"/>
    <property type="evidence" value="ECO:0000318"/>
    <property type="project" value="GO_Central"/>
</dbReference>
<evidence type="ECO:0000256" key="3">
    <source>
        <dbReference type="RuleBase" id="RU000363"/>
    </source>
</evidence>
<keyword evidence="1" id="KW-0521">NADP</keyword>
<comment type="similarity">
    <text evidence="3">Belongs to the short-chain dehydrogenases/reductases (SDR) family.</text>
</comment>
<dbReference type="OMA" id="NINMMAV"/>
<evidence type="ECO:0000256" key="2">
    <source>
        <dbReference type="ARBA" id="ARBA00023002"/>
    </source>
</evidence>
<dbReference type="AlphaFoldDB" id="A0A2C9USX7"/>
<dbReference type="OrthoDB" id="5545019at2759"/>
<dbReference type="InterPro" id="IPR002347">
    <property type="entry name" value="SDR_fam"/>
</dbReference>
<keyword evidence="2" id="KW-0560">Oxidoreductase</keyword>
<dbReference type="Proteomes" id="UP000091857">
    <property type="component" value="Chromosome 12"/>
</dbReference>
<dbReference type="Gramene" id="Manes.12G018400.1.v8.1">
    <property type="protein sequence ID" value="Manes.12G018400.1.v8.1.CDS"/>
    <property type="gene ID" value="Manes.12G018400.v8.1"/>
</dbReference>
<dbReference type="PIRSF" id="PIRSF000126">
    <property type="entry name" value="11-beta-HSD1"/>
    <property type="match status" value="1"/>
</dbReference>
<dbReference type="InterPro" id="IPR036291">
    <property type="entry name" value="NAD(P)-bd_dom_sf"/>
</dbReference>
<keyword evidence="4" id="KW-1133">Transmembrane helix</keyword>
<dbReference type="Pfam" id="PF00106">
    <property type="entry name" value="adh_short"/>
    <property type="match status" value="1"/>
</dbReference>
<evidence type="ECO:0000256" key="4">
    <source>
        <dbReference type="SAM" id="Phobius"/>
    </source>
</evidence>
<protein>
    <submittedName>
        <fullName evidence="5">Uncharacterized protein</fullName>
    </submittedName>
</protein>
<evidence type="ECO:0000313" key="5">
    <source>
        <dbReference type="EMBL" id="OAY34415.1"/>
    </source>
</evidence>
<keyword evidence="4" id="KW-0812">Transmembrane</keyword>
<accession>A0A2C9USX7</accession>
<comment type="caution">
    <text evidence="5">The sequence shown here is derived from an EMBL/GenBank/DDBJ whole genome shotgun (WGS) entry which is preliminary data.</text>
</comment>
<proteinExistence type="inferred from homology"/>
<evidence type="ECO:0000313" key="6">
    <source>
        <dbReference type="Proteomes" id="UP000091857"/>
    </source>
</evidence>
<reference evidence="6" key="1">
    <citation type="journal article" date="2016" name="Nat. Biotechnol.">
        <title>Sequencing wild and cultivated cassava and related species reveals extensive interspecific hybridization and genetic diversity.</title>
        <authorList>
            <person name="Bredeson J.V."/>
            <person name="Lyons J.B."/>
            <person name="Prochnik S.E."/>
            <person name="Wu G.A."/>
            <person name="Ha C.M."/>
            <person name="Edsinger-Gonzales E."/>
            <person name="Grimwood J."/>
            <person name="Schmutz J."/>
            <person name="Rabbi I.Y."/>
            <person name="Egesi C."/>
            <person name="Nauluvula P."/>
            <person name="Lebot V."/>
            <person name="Ndunguru J."/>
            <person name="Mkamilo G."/>
            <person name="Bart R.S."/>
            <person name="Setter T.L."/>
            <person name="Gleadow R.M."/>
            <person name="Kulakow P."/>
            <person name="Ferguson M.E."/>
            <person name="Rounsley S."/>
            <person name="Rokhsar D.S."/>
        </authorList>
    </citation>
    <scope>NUCLEOTIDE SEQUENCE [LARGE SCALE GENOMIC DNA]</scope>
    <source>
        <strain evidence="6">cv. AM560-2</strain>
    </source>
</reference>
<dbReference type="SUPFAM" id="SSF51735">
    <property type="entry name" value="NAD(P)-binding Rossmann-fold domains"/>
    <property type="match status" value="1"/>
</dbReference>
<keyword evidence="6" id="KW-1185">Reference proteome</keyword>
<keyword evidence="4" id="KW-0472">Membrane</keyword>
<evidence type="ECO:0000256" key="1">
    <source>
        <dbReference type="ARBA" id="ARBA00022857"/>
    </source>
</evidence>
<dbReference type="PRINTS" id="PR00080">
    <property type="entry name" value="SDRFAMILY"/>
</dbReference>
<organism evidence="5 6">
    <name type="scientific">Manihot esculenta</name>
    <name type="common">Cassava</name>
    <name type="synonym">Jatropha manihot</name>
    <dbReference type="NCBI Taxonomy" id="3983"/>
    <lineage>
        <taxon>Eukaryota</taxon>
        <taxon>Viridiplantae</taxon>
        <taxon>Streptophyta</taxon>
        <taxon>Embryophyta</taxon>
        <taxon>Tracheophyta</taxon>
        <taxon>Spermatophyta</taxon>
        <taxon>Magnoliopsida</taxon>
        <taxon>eudicotyledons</taxon>
        <taxon>Gunneridae</taxon>
        <taxon>Pentapetalae</taxon>
        <taxon>rosids</taxon>
        <taxon>fabids</taxon>
        <taxon>Malpighiales</taxon>
        <taxon>Euphorbiaceae</taxon>
        <taxon>Crotonoideae</taxon>
        <taxon>Manihoteae</taxon>
        <taxon>Manihot</taxon>
    </lineage>
</organism>
<dbReference type="InterPro" id="IPR051019">
    <property type="entry name" value="VLCFA-Steroid_DH"/>
</dbReference>
<dbReference type="PANTHER" id="PTHR43899">
    <property type="entry name" value="RH59310P"/>
    <property type="match status" value="1"/>
</dbReference>
<dbReference type="GO" id="GO:0005783">
    <property type="term" value="C:endoplasmic reticulum"/>
    <property type="evidence" value="ECO:0000318"/>
    <property type="project" value="GO_Central"/>
</dbReference>
<dbReference type="PRINTS" id="PR00081">
    <property type="entry name" value="GDHRDH"/>
</dbReference>